<dbReference type="RefSeq" id="WP_345528503.1">
    <property type="nucleotide sequence ID" value="NZ_BAABKN010000023.1"/>
</dbReference>
<feature type="chain" id="PRO_5046265776" evidence="1">
    <location>
        <begin position="29"/>
        <end position="206"/>
    </location>
</feature>
<name>A0ABP8Z868_9ACTN</name>
<evidence type="ECO:0000313" key="2">
    <source>
        <dbReference type="EMBL" id="GAA4749270.1"/>
    </source>
</evidence>
<evidence type="ECO:0000256" key="1">
    <source>
        <dbReference type="SAM" id="SignalP"/>
    </source>
</evidence>
<sequence length="206" mass="22307">MLRKVMAVLAAIAITTGLTMVVTSGADAKSVLPAHGNYAGVDHSGRMVTLSFSGNYMSHFTVGHKVIGGAHVSTGAWHETCHGGFCTKGMWVTDNHITGSWREGGGSWTHFSVYLEQPIKPYVGTYMGRDHSGLKVHLSFGSGKISAFTLDHSNRGNIPVTHGKFETCLPSICVKGHWQSEYEVVGSWRPANGSHWSTFDAYAYAF</sequence>
<keyword evidence="1" id="KW-0732">Signal</keyword>
<reference evidence="3" key="1">
    <citation type="journal article" date="2019" name="Int. J. Syst. Evol. Microbiol.">
        <title>The Global Catalogue of Microorganisms (GCM) 10K type strain sequencing project: providing services to taxonomists for standard genome sequencing and annotation.</title>
        <authorList>
            <consortium name="The Broad Institute Genomics Platform"/>
            <consortium name="The Broad Institute Genome Sequencing Center for Infectious Disease"/>
            <person name="Wu L."/>
            <person name="Ma J."/>
        </authorList>
    </citation>
    <scope>NUCLEOTIDE SEQUENCE [LARGE SCALE GENOMIC DNA]</scope>
    <source>
        <strain evidence="3">JCM 18532</strain>
    </source>
</reference>
<accession>A0ABP8Z868</accession>
<dbReference type="Proteomes" id="UP001499882">
    <property type="component" value="Unassembled WGS sequence"/>
</dbReference>
<proteinExistence type="predicted"/>
<dbReference type="EMBL" id="BAABKN010000023">
    <property type="protein sequence ID" value="GAA4749270.1"/>
    <property type="molecule type" value="Genomic_DNA"/>
</dbReference>
<keyword evidence="3" id="KW-1185">Reference proteome</keyword>
<gene>
    <name evidence="2" type="ORF">GCM10023350_37930</name>
</gene>
<protein>
    <submittedName>
        <fullName evidence="2">Uncharacterized protein</fullName>
    </submittedName>
</protein>
<organism evidence="2 3">
    <name type="scientific">Nocardioides endophyticus</name>
    <dbReference type="NCBI Taxonomy" id="1353775"/>
    <lineage>
        <taxon>Bacteria</taxon>
        <taxon>Bacillati</taxon>
        <taxon>Actinomycetota</taxon>
        <taxon>Actinomycetes</taxon>
        <taxon>Propionibacteriales</taxon>
        <taxon>Nocardioidaceae</taxon>
        <taxon>Nocardioides</taxon>
    </lineage>
</organism>
<evidence type="ECO:0000313" key="3">
    <source>
        <dbReference type="Proteomes" id="UP001499882"/>
    </source>
</evidence>
<feature type="signal peptide" evidence="1">
    <location>
        <begin position="1"/>
        <end position="28"/>
    </location>
</feature>
<comment type="caution">
    <text evidence="2">The sequence shown here is derived from an EMBL/GenBank/DDBJ whole genome shotgun (WGS) entry which is preliminary data.</text>
</comment>